<dbReference type="InterPro" id="IPR003783">
    <property type="entry name" value="Regulatory_RecX"/>
</dbReference>
<sequence length="149" mass="17281">MPEPSLRARAMSFLTRREYARAELYRKLLPYAEDRESLESLLDDLKARGWLSEQRFVEQIVHARQGKYGSLRVANELREKGVAEELIGAALVQVKEGELETARAIWQRKFRNPPADAKERAKQMRFLQSRGFNMGTIRRVMQGNGDEDE</sequence>
<evidence type="ECO:0000256" key="5">
    <source>
        <dbReference type="HAMAP-Rule" id="MF_01114"/>
    </source>
</evidence>
<dbReference type="PANTHER" id="PTHR33602:SF1">
    <property type="entry name" value="REGULATORY PROTEIN RECX FAMILY PROTEIN"/>
    <property type="match status" value="1"/>
</dbReference>
<dbReference type="OrthoDB" id="5295441at2"/>
<dbReference type="HAMAP" id="MF_01114">
    <property type="entry name" value="RecX"/>
    <property type="match status" value="1"/>
</dbReference>
<dbReference type="GO" id="GO:0006282">
    <property type="term" value="P:regulation of DNA repair"/>
    <property type="evidence" value="ECO:0007669"/>
    <property type="project" value="UniProtKB-UniRule"/>
</dbReference>
<dbReference type="InterPro" id="IPR053924">
    <property type="entry name" value="RecX_HTH_2nd"/>
</dbReference>
<accession>A0A4R3Y196</accession>
<evidence type="ECO:0000259" key="6">
    <source>
        <dbReference type="Pfam" id="PF02631"/>
    </source>
</evidence>
<keyword evidence="4 5" id="KW-0963">Cytoplasm</keyword>
<dbReference type="InterPro" id="IPR036388">
    <property type="entry name" value="WH-like_DNA-bd_sf"/>
</dbReference>
<name>A0A4R3Y196_9PROT</name>
<comment type="similarity">
    <text evidence="2 5">Belongs to the RecX family.</text>
</comment>
<dbReference type="Gene3D" id="1.10.10.10">
    <property type="entry name" value="Winged helix-like DNA-binding domain superfamily/Winged helix DNA-binding domain"/>
    <property type="match status" value="3"/>
</dbReference>
<keyword evidence="9" id="KW-1185">Reference proteome</keyword>
<feature type="domain" description="RecX third three-helical" evidence="7">
    <location>
        <begin position="97"/>
        <end position="141"/>
    </location>
</feature>
<dbReference type="PANTHER" id="PTHR33602">
    <property type="entry name" value="REGULATORY PROTEIN RECX FAMILY PROTEIN"/>
    <property type="match status" value="1"/>
</dbReference>
<dbReference type="GO" id="GO:0005737">
    <property type="term" value="C:cytoplasm"/>
    <property type="evidence" value="ECO:0007669"/>
    <property type="project" value="UniProtKB-SubCell"/>
</dbReference>
<dbReference type="Pfam" id="PF02631">
    <property type="entry name" value="RecX_HTH2"/>
    <property type="match status" value="1"/>
</dbReference>
<dbReference type="RefSeq" id="WP_124946710.1">
    <property type="nucleotide sequence ID" value="NZ_BHVT01000039.1"/>
</dbReference>
<gene>
    <name evidence="5" type="primary">recX</name>
    <name evidence="8" type="ORF">EDC63_109101</name>
</gene>
<evidence type="ECO:0000259" key="7">
    <source>
        <dbReference type="Pfam" id="PF21981"/>
    </source>
</evidence>
<evidence type="ECO:0000256" key="2">
    <source>
        <dbReference type="ARBA" id="ARBA00009695"/>
    </source>
</evidence>
<evidence type="ECO:0000313" key="9">
    <source>
        <dbReference type="Proteomes" id="UP000295367"/>
    </source>
</evidence>
<evidence type="ECO:0000256" key="1">
    <source>
        <dbReference type="ARBA" id="ARBA00004496"/>
    </source>
</evidence>
<feature type="domain" description="RecX second three-helical" evidence="6">
    <location>
        <begin position="52"/>
        <end position="91"/>
    </location>
</feature>
<dbReference type="AlphaFoldDB" id="A0A4R3Y196"/>
<dbReference type="Pfam" id="PF21981">
    <property type="entry name" value="RecX_HTH3"/>
    <property type="match status" value="1"/>
</dbReference>
<comment type="subcellular location">
    <subcellularLocation>
        <location evidence="1 5">Cytoplasm</location>
    </subcellularLocation>
</comment>
<protein>
    <recommendedName>
        <fullName evidence="3 5">Regulatory protein RecX</fullName>
    </recommendedName>
</protein>
<comment type="function">
    <text evidence="5">Modulates RecA activity.</text>
</comment>
<evidence type="ECO:0000256" key="3">
    <source>
        <dbReference type="ARBA" id="ARBA00018111"/>
    </source>
</evidence>
<organism evidence="8 9">
    <name type="scientific">Sulfurirhabdus autotrophica</name>
    <dbReference type="NCBI Taxonomy" id="1706046"/>
    <lineage>
        <taxon>Bacteria</taxon>
        <taxon>Pseudomonadati</taxon>
        <taxon>Pseudomonadota</taxon>
        <taxon>Betaproteobacteria</taxon>
        <taxon>Nitrosomonadales</taxon>
        <taxon>Sulfuricellaceae</taxon>
        <taxon>Sulfurirhabdus</taxon>
    </lineage>
</organism>
<evidence type="ECO:0000313" key="8">
    <source>
        <dbReference type="EMBL" id="TCV85430.1"/>
    </source>
</evidence>
<reference evidence="8 9" key="1">
    <citation type="submission" date="2019-03" db="EMBL/GenBank/DDBJ databases">
        <title>Genomic Encyclopedia of Type Strains, Phase IV (KMG-IV): sequencing the most valuable type-strain genomes for metagenomic binning, comparative biology and taxonomic classification.</title>
        <authorList>
            <person name="Goeker M."/>
        </authorList>
    </citation>
    <scope>NUCLEOTIDE SEQUENCE [LARGE SCALE GENOMIC DNA]</scope>
    <source>
        <strain evidence="8 9">DSM 100309</strain>
    </source>
</reference>
<dbReference type="Proteomes" id="UP000295367">
    <property type="component" value="Unassembled WGS sequence"/>
</dbReference>
<dbReference type="InterPro" id="IPR053925">
    <property type="entry name" value="RecX_HTH_3rd"/>
</dbReference>
<dbReference type="NCBIfam" id="NF001055">
    <property type="entry name" value="PRK00117.2-5"/>
    <property type="match status" value="1"/>
</dbReference>
<dbReference type="EMBL" id="SMCO01000009">
    <property type="protein sequence ID" value="TCV85430.1"/>
    <property type="molecule type" value="Genomic_DNA"/>
</dbReference>
<evidence type="ECO:0000256" key="4">
    <source>
        <dbReference type="ARBA" id="ARBA00022490"/>
    </source>
</evidence>
<comment type="caution">
    <text evidence="8">The sequence shown here is derived from an EMBL/GenBank/DDBJ whole genome shotgun (WGS) entry which is preliminary data.</text>
</comment>
<proteinExistence type="inferred from homology"/>